<name>A0A2I0V9C7_9ASPA</name>
<reference evidence="10 11" key="2">
    <citation type="journal article" date="2017" name="Nature">
        <title>The Apostasia genome and the evolution of orchids.</title>
        <authorList>
            <person name="Zhang G.Q."/>
            <person name="Liu K.W."/>
            <person name="Li Z."/>
            <person name="Lohaus R."/>
            <person name="Hsiao Y.Y."/>
            <person name="Niu S.C."/>
            <person name="Wang J.Y."/>
            <person name="Lin Y.C."/>
            <person name="Xu Q."/>
            <person name="Chen L.J."/>
            <person name="Yoshida K."/>
            <person name="Fujiwara S."/>
            <person name="Wang Z.W."/>
            <person name="Zhang Y.Q."/>
            <person name="Mitsuda N."/>
            <person name="Wang M."/>
            <person name="Liu G.H."/>
            <person name="Pecoraro L."/>
            <person name="Huang H.X."/>
            <person name="Xiao X.J."/>
            <person name="Lin M."/>
            <person name="Wu X.Y."/>
            <person name="Wu W.L."/>
            <person name="Chen Y.Y."/>
            <person name="Chang S.B."/>
            <person name="Sakamoto S."/>
            <person name="Ohme-Takagi M."/>
            <person name="Yagi M."/>
            <person name="Zeng S.J."/>
            <person name="Shen C.Y."/>
            <person name="Yeh C.M."/>
            <person name="Luo Y.B."/>
            <person name="Tsai W.C."/>
            <person name="Van de Peer Y."/>
            <person name="Liu Z.J."/>
        </authorList>
    </citation>
    <scope>NUCLEOTIDE SEQUENCE [LARGE SCALE GENOMIC DNA]</scope>
    <source>
        <tissue evidence="10">The whole plant</tissue>
    </source>
</reference>
<dbReference type="InterPro" id="IPR001611">
    <property type="entry name" value="Leu-rich_rpt"/>
</dbReference>
<proteinExistence type="inferred from homology"/>
<comment type="similarity">
    <text evidence="2">Belongs to the RLP family.</text>
</comment>
<gene>
    <name evidence="10" type="ORF">MA16_Dca028940</name>
</gene>
<dbReference type="SUPFAM" id="SSF52058">
    <property type="entry name" value="L domain-like"/>
    <property type="match status" value="1"/>
</dbReference>
<evidence type="ECO:0000256" key="1">
    <source>
        <dbReference type="ARBA" id="ARBA00004251"/>
    </source>
</evidence>
<evidence type="ECO:0000256" key="4">
    <source>
        <dbReference type="ARBA" id="ARBA00022692"/>
    </source>
</evidence>
<dbReference type="InterPro" id="IPR032675">
    <property type="entry name" value="LRR_dom_sf"/>
</dbReference>
<dbReference type="Pfam" id="PF00560">
    <property type="entry name" value="LRR_1"/>
    <property type="match status" value="3"/>
</dbReference>
<evidence type="ECO:0000256" key="7">
    <source>
        <dbReference type="ARBA" id="ARBA00023136"/>
    </source>
</evidence>
<evidence type="ECO:0000256" key="6">
    <source>
        <dbReference type="ARBA" id="ARBA00022989"/>
    </source>
</evidence>
<keyword evidence="11" id="KW-1185">Reference proteome</keyword>
<dbReference type="STRING" id="906689.A0A2I0V9C7"/>
<dbReference type="Proteomes" id="UP000233837">
    <property type="component" value="Unassembled WGS sequence"/>
</dbReference>
<evidence type="ECO:0000256" key="9">
    <source>
        <dbReference type="ARBA" id="ARBA00023180"/>
    </source>
</evidence>
<protein>
    <submittedName>
        <fullName evidence="10">Inactive leucine-rich repeat receptor-like protein kinase</fullName>
    </submittedName>
</protein>
<dbReference type="GO" id="GO:0005886">
    <property type="term" value="C:plasma membrane"/>
    <property type="evidence" value="ECO:0007669"/>
    <property type="project" value="UniProtKB-SubCell"/>
</dbReference>
<accession>A0A2I0V9C7</accession>
<keyword evidence="4" id="KW-0812">Transmembrane</keyword>
<evidence type="ECO:0000256" key="8">
    <source>
        <dbReference type="ARBA" id="ARBA00023170"/>
    </source>
</evidence>
<evidence type="ECO:0000256" key="2">
    <source>
        <dbReference type="ARBA" id="ARBA00009592"/>
    </source>
</evidence>
<dbReference type="PANTHER" id="PTHR48052:SF30">
    <property type="entry name" value="PROTEIN KINASE DOMAIN-CONTAINING PROTEIN"/>
    <property type="match status" value="1"/>
</dbReference>
<evidence type="ECO:0000313" key="10">
    <source>
        <dbReference type="EMBL" id="PKU60012.1"/>
    </source>
</evidence>
<dbReference type="EMBL" id="KZ505266">
    <property type="protein sequence ID" value="PKU60012.1"/>
    <property type="molecule type" value="Genomic_DNA"/>
</dbReference>
<keyword evidence="9" id="KW-0325">Glycoprotein</keyword>
<keyword evidence="8 10" id="KW-0675">Receptor</keyword>
<keyword evidence="5" id="KW-0732">Signal</keyword>
<evidence type="ECO:0000256" key="5">
    <source>
        <dbReference type="ARBA" id="ARBA00022729"/>
    </source>
</evidence>
<dbReference type="PANTHER" id="PTHR48052">
    <property type="entry name" value="UNNAMED PRODUCT"/>
    <property type="match status" value="1"/>
</dbReference>
<comment type="subcellular location">
    <subcellularLocation>
        <location evidence="1">Cell membrane</location>
        <topology evidence="1">Single-pass type I membrane protein</topology>
    </subcellularLocation>
</comment>
<keyword evidence="3" id="KW-1003">Cell membrane</keyword>
<dbReference type="AlphaFoldDB" id="A0A2I0V9C7"/>
<dbReference type="FunFam" id="3.80.10.10:FF:001333">
    <property type="entry name" value="LRR receptor-like serine/threonine-protein kinase EFR"/>
    <property type="match status" value="1"/>
</dbReference>
<dbReference type="Gene3D" id="3.80.10.10">
    <property type="entry name" value="Ribonuclease Inhibitor"/>
    <property type="match status" value="1"/>
</dbReference>
<organism evidence="10 11">
    <name type="scientific">Dendrobium catenatum</name>
    <dbReference type="NCBI Taxonomy" id="906689"/>
    <lineage>
        <taxon>Eukaryota</taxon>
        <taxon>Viridiplantae</taxon>
        <taxon>Streptophyta</taxon>
        <taxon>Embryophyta</taxon>
        <taxon>Tracheophyta</taxon>
        <taxon>Spermatophyta</taxon>
        <taxon>Magnoliopsida</taxon>
        <taxon>Liliopsida</taxon>
        <taxon>Asparagales</taxon>
        <taxon>Orchidaceae</taxon>
        <taxon>Epidendroideae</taxon>
        <taxon>Malaxideae</taxon>
        <taxon>Dendrobiinae</taxon>
        <taxon>Dendrobium</taxon>
    </lineage>
</organism>
<keyword evidence="7" id="KW-0472">Membrane</keyword>
<reference evidence="10 11" key="1">
    <citation type="journal article" date="2016" name="Sci. Rep.">
        <title>The Dendrobium catenatum Lindl. genome sequence provides insights into polysaccharide synthase, floral development and adaptive evolution.</title>
        <authorList>
            <person name="Zhang G.Q."/>
            <person name="Xu Q."/>
            <person name="Bian C."/>
            <person name="Tsai W.C."/>
            <person name="Yeh C.M."/>
            <person name="Liu K.W."/>
            <person name="Yoshida K."/>
            <person name="Zhang L.S."/>
            <person name="Chang S.B."/>
            <person name="Chen F."/>
            <person name="Shi Y."/>
            <person name="Su Y.Y."/>
            <person name="Zhang Y.Q."/>
            <person name="Chen L.J."/>
            <person name="Yin Y."/>
            <person name="Lin M."/>
            <person name="Huang H."/>
            <person name="Deng H."/>
            <person name="Wang Z.W."/>
            <person name="Zhu S.L."/>
            <person name="Zhao X."/>
            <person name="Deng C."/>
            <person name="Niu S.C."/>
            <person name="Huang J."/>
            <person name="Wang M."/>
            <person name="Liu G.H."/>
            <person name="Yang H.J."/>
            <person name="Xiao X.J."/>
            <person name="Hsiao Y.Y."/>
            <person name="Wu W.L."/>
            <person name="Chen Y.Y."/>
            <person name="Mitsuda N."/>
            <person name="Ohme-Takagi M."/>
            <person name="Luo Y.B."/>
            <person name="Van de Peer Y."/>
            <person name="Liu Z.J."/>
        </authorList>
    </citation>
    <scope>NUCLEOTIDE SEQUENCE [LARGE SCALE GENOMIC DNA]</scope>
    <source>
        <tissue evidence="10">The whole plant</tissue>
    </source>
</reference>
<keyword evidence="6" id="KW-1133">Transmembrane helix</keyword>
<sequence length="154" mass="16413">MYRFSASLNGLNGNLPENFCDSPVMSIINLSHNSFSGPIPEFRNCIKLVSLSLADNRFTGNIPSSLAQLAVLTYIDLSSNDLSGEIPPELQNLKLALFNVSYNQLSSSVPLYIITGLPASYLQGNPGLCGPSIISSGPSLPSHGLCPTFASSKY</sequence>
<dbReference type="GO" id="GO:0016301">
    <property type="term" value="F:kinase activity"/>
    <property type="evidence" value="ECO:0007669"/>
    <property type="project" value="UniProtKB-KW"/>
</dbReference>
<keyword evidence="10" id="KW-0418">Kinase</keyword>
<evidence type="ECO:0000313" key="11">
    <source>
        <dbReference type="Proteomes" id="UP000233837"/>
    </source>
</evidence>
<evidence type="ECO:0000256" key="3">
    <source>
        <dbReference type="ARBA" id="ARBA00022475"/>
    </source>
</evidence>
<keyword evidence="10" id="KW-0808">Transferase</keyword>